<feature type="domain" description="Response regulatory" evidence="3">
    <location>
        <begin position="11"/>
        <end position="125"/>
    </location>
</feature>
<dbReference type="SMART" id="SM00448">
    <property type="entry name" value="REC"/>
    <property type="match status" value="1"/>
</dbReference>
<evidence type="ECO:0000259" key="3">
    <source>
        <dbReference type="PROSITE" id="PS50110"/>
    </source>
</evidence>
<dbReference type="PANTHER" id="PTHR44591:SF3">
    <property type="entry name" value="RESPONSE REGULATORY DOMAIN-CONTAINING PROTEIN"/>
    <property type="match status" value="1"/>
</dbReference>
<accession>A0A6M5Z375</accession>
<dbReference type="SUPFAM" id="SSF52172">
    <property type="entry name" value="CheY-like"/>
    <property type="match status" value="1"/>
</dbReference>
<proteinExistence type="predicted"/>
<organism evidence="4 5">
    <name type="scientific">Frigoriglobus tundricola</name>
    <dbReference type="NCBI Taxonomy" id="2774151"/>
    <lineage>
        <taxon>Bacteria</taxon>
        <taxon>Pseudomonadati</taxon>
        <taxon>Planctomycetota</taxon>
        <taxon>Planctomycetia</taxon>
        <taxon>Gemmatales</taxon>
        <taxon>Gemmataceae</taxon>
        <taxon>Frigoriglobus</taxon>
    </lineage>
</organism>
<dbReference type="InterPro" id="IPR050595">
    <property type="entry name" value="Bact_response_regulator"/>
</dbReference>
<protein>
    <submittedName>
        <fullName evidence="4">Chemotaxis protein methyltransferase CheR</fullName>
        <ecNumber evidence="4">2.1.1.80</ecNumber>
    </submittedName>
</protein>
<keyword evidence="5" id="KW-1185">Reference proteome</keyword>
<feature type="modified residue" description="4-aspartylphosphate" evidence="2">
    <location>
        <position position="60"/>
    </location>
</feature>
<dbReference type="EMBL" id="CP053452">
    <property type="protein sequence ID" value="QJX00870.1"/>
    <property type="molecule type" value="Genomic_DNA"/>
</dbReference>
<dbReference type="AlphaFoldDB" id="A0A6M5Z375"/>
<dbReference type="KEGG" id="ftj:FTUN_8508"/>
<evidence type="ECO:0000313" key="4">
    <source>
        <dbReference type="EMBL" id="QJX00870.1"/>
    </source>
</evidence>
<gene>
    <name evidence="4" type="ORF">FTUN_8508</name>
</gene>
<keyword evidence="4" id="KW-0489">Methyltransferase</keyword>
<dbReference type="GO" id="GO:0008983">
    <property type="term" value="F:protein-glutamate O-methyltransferase activity"/>
    <property type="evidence" value="ECO:0007669"/>
    <property type="project" value="UniProtKB-EC"/>
</dbReference>
<dbReference type="GO" id="GO:0000160">
    <property type="term" value="P:phosphorelay signal transduction system"/>
    <property type="evidence" value="ECO:0007669"/>
    <property type="project" value="InterPro"/>
</dbReference>
<evidence type="ECO:0000256" key="2">
    <source>
        <dbReference type="PROSITE-ProRule" id="PRU00169"/>
    </source>
</evidence>
<reference evidence="5" key="1">
    <citation type="submission" date="2020-05" db="EMBL/GenBank/DDBJ databases">
        <title>Frigoriglobus tundricola gen. nov., sp. nov., a psychrotolerant cellulolytic planctomycete of the family Gemmataceae with two divergent copies of 16S rRNA gene.</title>
        <authorList>
            <person name="Kulichevskaya I.S."/>
            <person name="Ivanova A.A."/>
            <person name="Naumoff D.G."/>
            <person name="Beletsky A.V."/>
            <person name="Rijpstra W.I.C."/>
            <person name="Sinninghe Damste J.S."/>
            <person name="Mardanov A.V."/>
            <person name="Ravin N.V."/>
            <person name="Dedysh S.N."/>
        </authorList>
    </citation>
    <scope>NUCLEOTIDE SEQUENCE [LARGE SCALE GENOMIC DNA]</scope>
    <source>
        <strain evidence="5">PL17</strain>
    </source>
</reference>
<dbReference type="PANTHER" id="PTHR44591">
    <property type="entry name" value="STRESS RESPONSE REGULATOR PROTEIN 1"/>
    <property type="match status" value="1"/>
</dbReference>
<evidence type="ECO:0000256" key="1">
    <source>
        <dbReference type="ARBA" id="ARBA00022553"/>
    </source>
</evidence>
<dbReference type="Pfam" id="PF00072">
    <property type="entry name" value="Response_reg"/>
    <property type="match status" value="1"/>
</dbReference>
<keyword evidence="4" id="KW-0808">Transferase</keyword>
<dbReference type="InterPro" id="IPR011006">
    <property type="entry name" value="CheY-like_superfamily"/>
</dbReference>
<dbReference type="InterPro" id="IPR001789">
    <property type="entry name" value="Sig_transdc_resp-reg_receiver"/>
</dbReference>
<dbReference type="EC" id="2.1.1.80" evidence="4"/>
<dbReference type="Proteomes" id="UP000503447">
    <property type="component" value="Chromosome"/>
</dbReference>
<evidence type="ECO:0000313" key="5">
    <source>
        <dbReference type="Proteomes" id="UP000503447"/>
    </source>
</evidence>
<dbReference type="Gene3D" id="3.40.50.2300">
    <property type="match status" value="1"/>
</dbReference>
<dbReference type="GO" id="GO:0032259">
    <property type="term" value="P:methylation"/>
    <property type="evidence" value="ECO:0007669"/>
    <property type="project" value="UniProtKB-KW"/>
</dbReference>
<dbReference type="RefSeq" id="WP_171475528.1">
    <property type="nucleotide sequence ID" value="NZ_CP053452.2"/>
</dbReference>
<keyword evidence="1 2" id="KW-0597">Phosphoprotein</keyword>
<name>A0A6M5Z375_9BACT</name>
<sequence>MTLVTVHTRPRVLCVDDNHDVADSAADLLDLHGFETRVCYDGQTALTLVVNFAPDICLIDLNMPGMDGDQVAAQLRDVGRPVVLVAVTAASDDRARRRIAAAGFDLHLVKPVDPRQLPTILTSIWPKMSEDAPGS</sequence>
<dbReference type="PROSITE" id="PS50110">
    <property type="entry name" value="RESPONSE_REGULATORY"/>
    <property type="match status" value="1"/>
</dbReference>